<dbReference type="Proteomes" id="UP000767334">
    <property type="component" value="Unassembled WGS sequence"/>
</dbReference>
<feature type="domain" description="Uracil-DNA glycosylase-like" evidence="12">
    <location>
        <begin position="50"/>
        <end position="210"/>
    </location>
</feature>
<proteinExistence type="inferred from homology"/>
<organism evidence="13 14">
    <name type="scientific">Clostridium saudiense</name>
    <dbReference type="NCBI Taxonomy" id="1414720"/>
    <lineage>
        <taxon>Bacteria</taxon>
        <taxon>Bacillati</taxon>
        <taxon>Bacillota</taxon>
        <taxon>Clostridia</taxon>
        <taxon>Eubacteriales</taxon>
        <taxon>Clostridiaceae</taxon>
        <taxon>Clostridium</taxon>
    </lineage>
</organism>
<gene>
    <name evidence="9" type="primary">ung</name>
    <name evidence="13" type="ORF">H6A19_14590</name>
</gene>
<evidence type="ECO:0000256" key="3">
    <source>
        <dbReference type="ARBA" id="ARBA00008184"/>
    </source>
</evidence>
<name>A0ABS2FJ01_9CLOT</name>
<protein>
    <recommendedName>
        <fullName evidence="5 9">Uracil-DNA glycosylase</fullName>
        <shortName evidence="9">UDG</shortName>
        <ecNumber evidence="4 9">3.2.2.27</ecNumber>
    </recommendedName>
</protein>
<evidence type="ECO:0000256" key="5">
    <source>
        <dbReference type="ARBA" id="ARBA00018429"/>
    </source>
</evidence>
<dbReference type="NCBIfam" id="NF003589">
    <property type="entry name" value="PRK05254.1-2"/>
    <property type="match status" value="1"/>
</dbReference>
<evidence type="ECO:0000256" key="1">
    <source>
        <dbReference type="ARBA" id="ARBA00001400"/>
    </source>
</evidence>
<keyword evidence="7 9" id="KW-0378">Hydrolase</keyword>
<evidence type="ECO:0000256" key="10">
    <source>
        <dbReference type="PROSITE-ProRule" id="PRU10072"/>
    </source>
</evidence>
<dbReference type="HAMAP" id="MF_00148">
    <property type="entry name" value="UDG"/>
    <property type="match status" value="1"/>
</dbReference>
<dbReference type="RefSeq" id="WP_148325152.1">
    <property type="nucleotide sequence ID" value="NZ_JACJLL010000125.1"/>
</dbReference>
<dbReference type="GO" id="GO:0004844">
    <property type="term" value="F:uracil DNA N-glycosylase activity"/>
    <property type="evidence" value="ECO:0007669"/>
    <property type="project" value="UniProtKB-EC"/>
</dbReference>
<evidence type="ECO:0000259" key="12">
    <source>
        <dbReference type="SMART" id="SM00986"/>
    </source>
</evidence>
<feature type="active site" description="Proton acceptor" evidence="9 10">
    <location>
        <position position="65"/>
    </location>
</feature>
<dbReference type="NCBIfam" id="NF003588">
    <property type="entry name" value="PRK05254.1-1"/>
    <property type="match status" value="1"/>
</dbReference>
<dbReference type="SMART" id="SM00986">
    <property type="entry name" value="UDG"/>
    <property type="match status" value="1"/>
</dbReference>
<dbReference type="EC" id="3.2.2.27" evidence="4 9"/>
<evidence type="ECO:0000313" key="13">
    <source>
        <dbReference type="EMBL" id="MBM6820540.1"/>
    </source>
</evidence>
<evidence type="ECO:0000256" key="7">
    <source>
        <dbReference type="ARBA" id="ARBA00022801"/>
    </source>
</evidence>
<dbReference type="InterPro" id="IPR002043">
    <property type="entry name" value="UDG_fam1"/>
</dbReference>
<dbReference type="SUPFAM" id="SSF52141">
    <property type="entry name" value="Uracil-DNA glycosylase-like"/>
    <property type="match status" value="1"/>
</dbReference>
<dbReference type="NCBIfam" id="TIGR00628">
    <property type="entry name" value="ung"/>
    <property type="match status" value="1"/>
</dbReference>
<accession>A0ABS2FJ01</accession>
<evidence type="ECO:0000256" key="8">
    <source>
        <dbReference type="ARBA" id="ARBA00023204"/>
    </source>
</evidence>
<keyword evidence="9" id="KW-0963">Cytoplasm</keyword>
<dbReference type="CDD" id="cd10027">
    <property type="entry name" value="UDG-F1-like"/>
    <property type="match status" value="1"/>
</dbReference>
<dbReference type="PANTHER" id="PTHR11264:SF0">
    <property type="entry name" value="URACIL-DNA GLYCOSYLASE"/>
    <property type="match status" value="1"/>
</dbReference>
<comment type="catalytic activity">
    <reaction evidence="1 9 11">
        <text>Hydrolyzes single-stranded DNA or mismatched double-stranded DNA and polynucleotides, releasing free uracil.</text>
        <dbReference type="EC" id="3.2.2.27"/>
    </reaction>
</comment>
<evidence type="ECO:0000256" key="6">
    <source>
        <dbReference type="ARBA" id="ARBA00022763"/>
    </source>
</evidence>
<dbReference type="EMBL" id="JACJLL010000125">
    <property type="protein sequence ID" value="MBM6820540.1"/>
    <property type="molecule type" value="Genomic_DNA"/>
</dbReference>
<dbReference type="InterPro" id="IPR005122">
    <property type="entry name" value="Uracil-DNA_glycosylase-like"/>
</dbReference>
<comment type="similarity">
    <text evidence="3 9 11">Belongs to the uracil-DNA glycosylase (UDG) superfamily. UNG family.</text>
</comment>
<dbReference type="InterPro" id="IPR036895">
    <property type="entry name" value="Uracil-DNA_glycosylase-like_sf"/>
</dbReference>
<keyword evidence="14" id="KW-1185">Reference proteome</keyword>
<dbReference type="Pfam" id="PF03167">
    <property type="entry name" value="UDG"/>
    <property type="match status" value="1"/>
</dbReference>
<dbReference type="NCBIfam" id="NF003592">
    <property type="entry name" value="PRK05254.1-5"/>
    <property type="match status" value="1"/>
</dbReference>
<comment type="caution">
    <text evidence="13">The sequence shown here is derived from an EMBL/GenBank/DDBJ whole genome shotgun (WGS) entry which is preliminary data.</text>
</comment>
<dbReference type="Gene3D" id="3.40.470.10">
    <property type="entry name" value="Uracil-DNA glycosylase-like domain"/>
    <property type="match status" value="1"/>
</dbReference>
<comment type="function">
    <text evidence="2 9 11">Excises uracil residues from the DNA which can arise as a result of misincorporation of dUMP residues by DNA polymerase or due to deamination of cytosine.</text>
</comment>
<sequence>MANILKNDWKDLLEDEFNKEYYQTLRNFLTNEYKTKTIYPDKYDIFNALHFTSYKDIKVVILGQDPYHGPGQAHGLSFSVNPGIKIPPSLLNIYKELNSDLGCYIPNNGYLKKWADQGVLLLNTSLTVRAGEANSHKSIGWEIFTDKIISLVNEKEDPVVFLLWGNNAIKKKNLITNKRHLILTSVHPSPLSASRGFFGSKPFSKINNFLISINKKPIDWQIENI</sequence>
<dbReference type="NCBIfam" id="NF003591">
    <property type="entry name" value="PRK05254.1-4"/>
    <property type="match status" value="1"/>
</dbReference>
<dbReference type="InterPro" id="IPR018085">
    <property type="entry name" value="Ura-DNA_Glyclase_AS"/>
</dbReference>
<dbReference type="PROSITE" id="PS00130">
    <property type="entry name" value="U_DNA_GLYCOSYLASE"/>
    <property type="match status" value="1"/>
</dbReference>
<evidence type="ECO:0000313" key="14">
    <source>
        <dbReference type="Proteomes" id="UP000767334"/>
    </source>
</evidence>
<keyword evidence="8 9" id="KW-0234">DNA repair</keyword>
<dbReference type="SMART" id="SM00987">
    <property type="entry name" value="UreE_C"/>
    <property type="match status" value="1"/>
</dbReference>
<evidence type="ECO:0000256" key="2">
    <source>
        <dbReference type="ARBA" id="ARBA00002631"/>
    </source>
</evidence>
<evidence type="ECO:0000256" key="4">
    <source>
        <dbReference type="ARBA" id="ARBA00012030"/>
    </source>
</evidence>
<comment type="subcellular location">
    <subcellularLocation>
        <location evidence="9">Cytoplasm</location>
    </subcellularLocation>
</comment>
<keyword evidence="6 9" id="KW-0227">DNA damage</keyword>
<evidence type="ECO:0000256" key="9">
    <source>
        <dbReference type="HAMAP-Rule" id="MF_00148"/>
    </source>
</evidence>
<keyword evidence="13" id="KW-0326">Glycosidase</keyword>
<dbReference type="PANTHER" id="PTHR11264">
    <property type="entry name" value="URACIL-DNA GLYCOSYLASE"/>
    <property type="match status" value="1"/>
</dbReference>
<reference evidence="13 14" key="1">
    <citation type="journal article" date="2021" name="Sci. Rep.">
        <title>The distribution of antibiotic resistance genes in chicken gut microbiota commensals.</title>
        <authorList>
            <person name="Juricova H."/>
            <person name="Matiasovicova J."/>
            <person name="Kubasova T."/>
            <person name="Cejkova D."/>
            <person name="Rychlik I."/>
        </authorList>
    </citation>
    <scope>NUCLEOTIDE SEQUENCE [LARGE SCALE GENOMIC DNA]</scope>
    <source>
        <strain evidence="13 14">An435</strain>
    </source>
</reference>
<evidence type="ECO:0000256" key="11">
    <source>
        <dbReference type="RuleBase" id="RU003780"/>
    </source>
</evidence>